<name>A0A8S9R2L0_BRACR</name>
<organism evidence="2 3">
    <name type="scientific">Brassica cretica</name>
    <name type="common">Mustard</name>
    <dbReference type="NCBI Taxonomy" id="69181"/>
    <lineage>
        <taxon>Eukaryota</taxon>
        <taxon>Viridiplantae</taxon>
        <taxon>Streptophyta</taxon>
        <taxon>Embryophyta</taxon>
        <taxon>Tracheophyta</taxon>
        <taxon>Spermatophyta</taxon>
        <taxon>Magnoliopsida</taxon>
        <taxon>eudicotyledons</taxon>
        <taxon>Gunneridae</taxon>
        <taxon>Pentapetalae</taxon>
        <taxon>rosids</taxon>
        <taxon>malvids</taxon>
        <taxon>Brassicales</taxon>
        <taxon>Brassicaceae</taxon>
        <taxon>Brassiceae</taxon>
        <taxon>Brassica</taxon>
    </lineage>
</organism>
<feature type="compositionally biased region" description="Basic and acidic residues" evidence="1">
    <location>
        <begin position="69"/>
        <end position="94"/>
    </location>
</feature>
<protein>
    <submittedName>
        <fullName evidence="2">Uncharacterized protein</fullName>
    </submittedName>
</protein>
<feature type="region of interest" description="Disordered" evidence="1">
    <location>
        <begin position="1"/>
        <end position="42"/>
    </location>
</feature>
<evidence type="ECO:0000313" key="2">
    <source>
        <dbReference type="EMBL" id="KAF3557828.1"/>
    </source>
</evidence>
<gene>
    <name evidence="2" type="ORF">F2Q69_00011777</name>
</gene>
<feature type="region of interest" description="Disordered" evidence="1">
    <location>
        <begin position="63"/>
        <end position="94"/>
    </location>
</feature>
<reference evidence="2" key="1">
    <citation type="submission" date="2019-12" db="EMBL/GenBank/DDBJ databases">
        <title>Genome sequencing and annotation of Brassica cretica.</title>
        <authorList>
            <person name="Studholme D.J."/>
            <person name="Sarris P."/>
        </authorList>
    </citation>
    <scope>NUCLEOTIDE SEQUENCE</scope>
    <source>
        <strain evidence="2">PFS-109/04</strain>
        <tissue evidence="2">Leaf</tissue>
    </source>
</reference>
<dbReference type="Proteomes" id="UP000712600">
    <property type="component" value="Unassembled WGS sequence"/>
</dbReference>
<comment type="caution">
    <text evidence="2">The sequence shown here is derived from an EMBL/GenBank/DDBJ whole genome shotgun (WGS) entry which is preliminary data.</text>
</comment>
<evidence type="ECO:0000256" key="1">
    <source>
        <dbReference type="SAM" id="MobiDB-lite"/>
    </source>
</evidence>
<dbReference type="AlphaFoldDB" id="A0A8S9R2L0"/>
<evidence type="ECO:0000313" key="3">
    <source>
        <dbReference type="Proteomes" id="UP000712600"/>
    </source>
</evidence>
<proteinExistence type="predicted"/>
<feature type="compositionally biased region" description="Basic residues" evidence="1">
    <location>
        <begin position="1"/>
        <end position="11"/>
    </location>
</feature>
<accession>A0A8S9R2L0</accession>
<dbReference type="EMBL" id="QGKX02000996">
    <property type="protein sequence ID" value="KAF3557828.1"/>
    <property type="molecule type" value="Genomic_DNA"/>
</dbReference>
<sequence>MMKMKKKKKKRDMCYLDLSRHRPSARPARSLRSGRARAEARSLRSDRAIVPLGRYVATKLKPKLGSYRPSDRPTRSLRRDRARPEARSLRSDRAKAKSRSLLIPLGRYVATEFAGKLSYVMVELAGELTRVTVQLSGEWLLCGIRSFVHF</sequence>